<keyword evidence="6" id="KW-0812">Transmembrane</keyword>
<feature type="signal peptide" evidence="7">
    <location>
        <begin position="1"/>
        <end position="24"/>
    </location>
</feature>
<accession>A0AB35MF72</accession>
<dbReference type="GO" id="GO:0046688">
    <property type="term" value="P:response to copper ion"/>
    <property type="evidence" value="ECO:0007669"/>
    <property type="project" value="InterPro"/>
</dbReference>
<dbReference type="PANTHER" id="PTHR34820:SF4">
    <property type="entry name" value="INNER MEMBRANE PROTEIN YEBZ"/>
    <property type="match status" value="1"/>
</dbReference>
<evidence type="ECO:0000313" key="10">
    <source>
        <dbReference type="Proteomes" id="UP001172756"/>
    </source>
</evidence>
<dbReference type="AlphaFoldDB" id="A0AB35MF72"/>
<dbReference type="Pfam" id="PF04234">
    <property type="entry name" value="CopC"/>
    <property type="match status" value="1"/>
</dbReference>
<proteinExistence type="predicted"/>
<keyword evidence="2" id="KW-0479">Metal-binding</keyword>
<evidence type="ECO:0000256" key="4">
    <source>
        <dbReference type="ARBA" id="ARBA00023008"/>
    </source>
</evidence>
<dbReference type="GO" id="GO:0042597">
    <property type="term" value="C:periplasmic space"/>
    <property type="evidence" value="ECO:0007669"/>
    <property type="project" value="InterPro"/>
</dbReference>
<evidence type="ECO:0000256" key="2">
    <source>
        <dbReference type="ARBA" id="ARBA00022723"/>
    </source>
</evidence>
<organism evidence="9 10">
    <name type="scientific">Demequina lignilytica</name>
    <dbReference type="NCBI Taxonomy" id="3051663"/>
    <lineage>
        <taxon>Bacteria</taxon>
        <taxon>Bacillati</taxon>
        <taxon>Actinomycetota</taxon>
        <taxon>Actinomycetes</taxon>
        <taxon>Micrococcales</taxon>
        <taxon>Demequinaceae</taxon>
        <taxon>Demequina</taxon>
    </lineage>
</organism>
<gene>
    <name evidence="9" type="ORF">QQ002_02605</name>
</gene>
<dbReference type="InterPro" id="IPR007348">
    <property type="entry name" value="CopC_dom"/>
</dbReference>
<keyword evidence="3 7" id="KW-0732">Signal</keyword>
<dbReference type="Proteomes" id="UP001172756">
    <property type="component" value="Unassembled WGS sequence"/>
</dbReference>
<evidence type="ECO:0000256" key="3">
    <source>
        <dbReference type="ARBA" id="ARBA00022729"/>
    </source>
</evidence>
<feature type="region of interest" description="Disordered" evidence="5">
    <location>
        <begin position="140"/>
        <end position="168"/>
    </location>
</feature>
<dbReference type="InterPro" id="IPR014756">
    <property type="entry name" value="Ig_E-set"/>
</dbReference>
<evidence type="ECO:0000313" key="9">
    <source>
        <dbReference type="EMBL" id="MDN4482428.1"/>
    </source>
</evidence>
<comment type="caution">
    <text evidence="9">The sequence shown here is derived from an EMBL/GenBank/DDBJ whole genome shotgun (WGS) entry which is preliminary data.</text>
</comment>
<sequence length="204" mass="20109">MSVPALVRRGLAASVVLVAALALAAPAAAHTALVSSSPADGDTVTELTEVSLEFTEQLLDIGNELVMVAPDGTPTELEIGEVTETVTAEVPEGAIAPGENTLRFRVVSADGHPIEGSIAFTYAPDEHTPSPAPVVTVTATATPASSPSASATPAPSSPTPSATPDAVAATSGVPGWGWILGGAGAIAAVATTVILMRGRGAGRG</sequence>
<dbReference type="GO" id="GO:0005886">
    <property type="term" value="C:plasma membrane"/>
    <property type="evidence" value="ECO:0007669"/>
    <property type="project" value="TreeGrafter"/>
</dbReference>
<dbReference type="RefSeq" id="WP_301159556.1">
    <property type="nucleotide sequence ID" value="NZ_JAUHQB010000001.1"/>
</dbReference>
<comment type="subcellular location">
    <subcellularLocation>
        <location evidence="1">Cell envelope</location>
    </subcellularLocation>
</comment>
<evidence type="ECO:0000256" key="6">
    <source>
        <dbReference type="SAM" id="Phobius"/>
    </source>
</evidence>
<dbReference type="GO" id="GO:0005507">
    <property type="term" value="F:copper ion binding"/>
    <property type="evidence" value="ECO:0007669"/>
    <property type="project" value="InterPro"/>
</dbReference>
<name>A0AB35MF72_9MICO</name>
<evidence type="ECO:0000259" key="8">
    <source>
        <dbReference type="Pfam" id="PF04234"/>
    </source>
</evidence>
<evidence type="ECO:0000256" key="7">
    <source>
        <dbReference type="SAM" id="SignalP"/>
    </source>
</evidence>
<keyword evidence="6" id="KW-0472">Membrane</keyword>
<dbReference type="PANTHER" id="PTHR34820">
    <property type="entry name" value="INNER MEMBRANE PROTEIN YEBZ"/>
    <property type="match status" value="1"/>
</dbReference>
<reference evidence="9 10" key="1">
    <citation type="submission" date="2023-06" db="EMBL/GenBank/DDBJ databases">
        <title>SYSU T0a273.</title>
        <authorList>
            <person name="Gao L."/>
            <person name="Fang B.-Z."/>
            <person name="Li W.-J."/>
        </authorList>
    </citation>
    <scope>NUCLEOTIDE SEQUENCE [LARGE SCALE GENOMIC DNA]</scope>
    <source>
        <strain evidence="9 10">SYSU T0a273</strain>
    </source>
</reference>
<dbReference type="EMBL" id="JAUHQB010000001">
    <property type="protein sequence ID" value="MDN4482428.1"/>
    <property type="molecule type" value="Genomic_DNA"/>
</dbReference>
<feature type="chain" id="PRO_5044308959" evidence="7">
    <location>
        <begin position="25"/>
        <end position="204"/>
    </location>
</feature>
<protein>
    <submittedName>
        <fullName evidence="9">Copper resistance protein CopC</fullName>
    </submittedName>
</protein>
<keyword evidence="4" id="KW-0186">Copper</keyword>
<keyword evidence="6" id="KW-1133">Transmembrane helix</keyword>
<dbReference type="GO" id="GO:0006825">
    <property type="term" value="P:copper ion transport"/>
    <property type="evidence" value="ECO:0007669"/>
    <property type="project" value="InterPro"/>
</dbReference>
<feature type="transmembrane region" description="Helical" evidence="6">
    <location>
        <begin position="176"/>
        <end position="196"/>
    </location>
</feature>
<evidence type="ECO:0000256" key="1">
    <source>
        <dbReference type="ARBA" id="ARBA00004196"/>
    </source>
</evidence>
<dbReference type="Gene3D" id="2.60.40.1220">
    <property type="match status" value="1"/>
</dbReference>
<dbReference type="SUPFAM" id="SSF81296">
    <property type="entry name" value="E set domains"/>
    <property type="match status" value="1"/>
</dbReference>
<dbReference type="GO" id="GO:0030313">
    <property type="term" value="C:cell envelope"/>
    <property type="evidence" value="ECO:0007669"/>
    <property type="project" value="UniProtKB-SubCell"/>
</dbReference>
<dbReference type="InterPro" id="IPR032694">
    <property type="entry name" value="CopC/D"/>
</dbReference>
<evidence type="ECO:0000256" key="5">
    <source>
        <dbReference type="SAM" id="MobiDB-lite"/>
    </source>
</evidence>
<feature type="domain" description="CopC" evidence="8">
    <location>
        <begin position="30"/>
        <end position="121"/>
    </location>
</feature>
<dbReference type="InterPro" id="IPR014755">
    <property type="entry name" value="Cu-Rt/internalin_Ig-like"/>
</dbReference>